<reference evidence="2" key="1">
    <citation type="submission" date="2021-02" db="EMBL/GenBank/DDBJ databases">
        <authorList>
            <person name="Dougan E. K."/>
            <person name="Rhodes N."/>
            <person name="Thang M."/>
            <person name="Chan C."/>
        </authorList>
    </citation>
    <scope>NUCLEOTIDE SEQUENCE</scope>
</reference>
<dbReference type="EMBL" id="CAJNDS010002206">
    <property type="protein sequence ID" value="CAE7372267.1"/>
    <property type="molecule type" value="Genomic_DNA"/>
</dbReference>
<dbReference type="SUPFAM" id="SSF52540">
    <property type="entry name" value="P-loop containing nucleoside triphosphate hydrolases"/>
    <property type="match status" value="1"/>
</dbReference>
<keyword evidence="3" id="KW-1185">Reference proteome</keyword>
<gene>
    <name evidence="2" type="primary">GBP5</name>
    <name evidence="2" type="ORF">SNAT2548_LOCUS20330</name>
</gene>
<organism evidence="2 3">
    <name type="scientific">Symbiodinium natans</name>
    <dbReference type="NCBI Taxonomy" id="878477"/>
    <lineage>
        <taxon>Eukaryota</taxon>
        <taxon>Sar</taxon>
        <taxon>Alveolata</taxon>
        <taxon>Dinophyceae</taxon>
        <taxon>Suessiales</taxon>
        <taxon>Symbiodiniaceae</taxon>
        <taxon>Symbiodinium</taxon>
    </lineage>
</organism>
<comment type="caution">
    <text evidence="2">The sequence shown here is derived from an EMBL/GenBank/DDBJ whole genome shotgun (WGS) entry which is preliminary data.</text>
</comment>
<dbReference type="Gene3D" id="3.40.50.300">
    <property type="entry name" value="P-loop containing nucleotide triphosphate hydrolases"/>
    <property type="match status" value="1"/>
</dbReference>
<proteinExistence type="predicted"/>
<dbReference type="AlphaFoldDB" id="A0A812PW72"/>
<dbReference type="GO" id="GO:0005525">
    <property type="term" value="F:GTP binding"/>
    <property type="evidence" value="ECO:0007669"/>
    <property type="project" value="InterPro"/>
</dbReference>
<evidence type="ECO:0000313" key="2">
    <source>
        <dbReference type="EMBL" id="CAE7372267.1"/>
    </source>
</evidence>
<name>A0A812PW72_9DINO</name>
<evidence type="ECO:0000259" key="1">
    <source>
        <dbReference type="Pfam" id="PF02263"/>
    </source>
</evidence>
<sequence length="379" mass="42048">MQSAPLLKFENEQPKLCEEGLTVLEALPGPVCPIAFVGDGRSGKSFLASKLVGEGTFRDDDSEEAVTEGIDVAAMSCHPGHLLVLDCEGGNNAMSKSHSIVTVVGALFATALVFVTDGKASEAAVEALGRMLEERALIKCDGTGSLQAQTLLFVVNQNRLRYGEDALEKILAADHGEERKEIRTLISNAYPENRRHFFTIPVDNKKDFEDKWESFHAAMRNAAIPLKMGKLWMTGAQVVHMLRKVEEELRTRGKVSLPSLHRHVILDGWLKPTVGQVLQSRMDKLLENFSQEEFATQKVGSVDGSCADCQKSAAGWLDPDVEEFFCEDCWRKFSPKVLKCCFCGSFHPWMLGRVEKVTKMWHCNDCLMQLGIEIPDEAT</sequence>
<dbReference type="OrthoDB" id="442673at2759"/>
<feature type="domain" description="Guanylate-binding protein N-terminal" evidence="1">
    <location>
        <begin position="15"/>
        <end position="142"/>
    </location>
</feature>
<dbReference type="PANTHER" id="PTHR10751">
    <property type="entry name" value="GUANYLATE BINDING PROTEIN"/>
    <property type="match status" value="1"/>
</dbReference>
<accession>A0A812PW72</accession>
<dbReference type="InterPro" id="IPR015894">
    <property type="entry name" value="Guanylate-bd_N"/>
</dbReference>
<dbReference type="InterPro" id="IPR027417">
    <property type="entry name" value="P-loop_NTPase"/>
</dbReference>
<dbReference type="Proteomes" id="UP000604046">
    <property type="component" value="Unassembled WGS sequence"/>
</dbReference>
<evidence type="ECO:0000313" key="3">
    <source>
        <dbReference type="Proteomes" id="UP000604046"/>
    </source>
</evidence>
<protein>
    <submittedName>
        <fullName evidence="2">GBP5 protein</fullName>
    </submittedName>
</protein>
<dbReference type="Pfam" id="PF02263">
    <property type="entry name" value="GBP"/>
    <property type="match status" value="1"/>
</dbReference>
<dbReference type="GO" id="GO:0003924">
    <property type="term" value="F:GTPase activity"/>
    <property type="evidence" value="ECO:0007669"/>
    <property type="project" value="InterPro"/>
</dbReference>